<dbReference type="InterPro" id="IPR028998">
    <property type="entry name" value="RimP_C"/>
</dbReference>
<proteinExistence type="inferred from homology"/>
<comment type="function">
    <text evidence="3">Required for maturation of 30S ribosomal subunits.</text>
</comment>
<dbReference type="GO" id="GO:0006412">
    <property type="term" value="P:translation"/>
    <property type="evidence" value="ECO:0007669"/>
    <property type="project" value="TreeGrafter"/>
</dbReference>
<accession>A0A3D8IT06</accession>
<dbReference type="PANTHER" id="PTHR33867">
    <property type="entry name" value="RIBOSOME MATURATION FACTOR RIMP"/>
    <property type="match status" value="1"/>
</dbReference>
<dbReference type="SUPFAM" id="SSF74942">
    <property type="entry name" value="YhbC-like, C-terminal domain"/>
    <property type="match status" value="1"/>
</dbReference>
<dbReference type="GO" id="GO:0000028">
    <property type="term" value="P:ribosomal small subunit assembly"/>
    <property type="evidence" value="ECO:0007669"/>
    <property type="project" value="TreeGrafter"/>
</dbReference>
<dbReference type="Pfam" id="PF17384">
    <property type="entry name" value="DUF150_C"/>
    <property type="match status" value="1"/>
</dbReference>
<dbReference type="Pfam" id="PF02576">
    <property type="entry name" value="RimP_N"/>
    <property type="match status" value="1"/>
</dbReference>
<evidence type="ECO:0000313" key="6">
    <source>
        <dbReference type="EMBL" id="RDU67774.1"/>
    </source>
</evidence>
<feature type="domain" description="Ribosome maturation factor RimP N-terminal" evidence="4">
    <location>
        <begin position="10"/>
        <end position="89"/>
    </location>
</feature>
<evidence type="ECO:0000313" key="7">
    <source>
        <dbReference type="Proteomes" id="UP000256514"/>
    </source>
</evidence>
<evidence type="ECO:0000256" key="3">
    <source>
        <dbReference type="HAMAP-Rule" id="MF_01077"/>
    </source>
</evidence>
<dbReference type="InterPro" id="IPR028989">
    <property type="entry name" value="RimP_N"/>
</dbReference>
<dbReference type="SUPFAM" id="SSF75420">
    <property type="entry name" value="YhbC-like, N-terminal domain"/>
    <property type="match status" value="1"/>
</dbReference>
<dbReference type="InterPro" id="IPR003728">
    <property type="entry name" value="Ribosome_maturation_RimP"/>
</dbReference>
<dbReference type="HAMAP" id="MF_01077">
    <property type="entry name" value="RimP"/>
    <property type="match status" value="1"/>
</dbReference>
<comment type="similarity">
    <text evidence="3">Belongs to the RimP family.</text>
</comment>
<dbReference type="Gene3D" id="3.30.300.70">
    <property type="entry name" value="RimP-like superfamily, N-terminal"/>
    <property type="match status" value="1"/>
</dbReference>
<keyword evidence="1 3" id="KW-0963">Cytoplasm</keyword>
<dbReference type="GO" id="GO:0005829">
    <property type="term" value="C:cytosol"/>
    <property type="evidence" value="ECO:0007669"/>
    <property type="project" value="TreeGrafter"/>
</dbReference>
<dbReference type="PANTHER" id="PTHR33867:SF1">
    <property type="entry name" value="RIBOSOME MATURATION FACTOR RIMP"/>
    <property type="match status" value="1"/>
</dbReference>
<evidence type="ECO:0000256" key="1">
    <source>
        <dbReference type="ARBA" id="ARBA00022490"/>
    </source>
</evidence>
<dbReference type="OrthoDB" id="9805006at2"/>
<evidence type="ECO:0000259" key="4">
    <source>
        <dbReference type="Pfam" id="PF02576"/>
    </source>
</evidence>
<dbReference type="RefSeq" id="WP_115570600.1">
    <property type="nucleotide sequence ID" value="NZ_NXLT01000002.1"/>
</dbReference>
<dbReference type="AlphaFoldDB" id="A0A3D8IT06"/>
<comment type="caution">
    <text evidence="6">The sequence shown here is derived from an EMBL/GenBank/DDBJ whole genome shotgun (WGS) entry which is preliminary data.</text>
</comment>
<feature type="domain" description="Ribosome maturation factor RimP C-terminal" evidence="5">
    <location>
        <begin position="92"/>
        <end position="150"/>
    </location>
</feature>
<keyword evidence="2 3" id="KW-0690">Ribosome biogenesis</keyword>
<evidence type="ECO:0000256" key="2">
    <source>
        <dbReference type="ARBA" id="ARBA00022517"/>
    </source>
</evidence>
<dbReference type="InterPro" id="IPR036847">
    <property type="entry name" value="RimP_C_sf"/>
</dbReference>
<dbReference type="CDD" id="cd01734">
    <property type="entry name" value="YlxS_C"/>
    <property type="match status" value="1"/>
</dbReference>
<sequence>MIESSLETQIAKLAQSMGFVLYDIAWVKENEQNILRVSLTKPYDDSKALRPHITLDECALFSTALSPLLDVALKQSQAYHLEVSSPGLERTLKKPQHFALSIGEEVCVTLKDKSVIEGILCACDEESISLENAPNIPLAEIKKVKTLFRFNA</sequence>
<gene>
    <name evidence="3" type="primary">rimP</name>
    <name evidence="6" type="ORF">CQA54_02265</name>
</gene>
<name>A0A3D8IT06_9HELI</name>
<evidence type="ECO:0000259" key="5">
    <source>
        <dbReference type="Pfam" id="PF17384"/>
    </source>
</evidence>
<dbReference type="Proteomes" id="UP000256514">
    <property type="component" value="Unassembled WGS sequence"/>
</dbReference>
<comment type="subcellular location">
    <subcellularLocation>
        <location evidence="3">Cytoplasm</location>
    </subcellularLocation>
</comment>
<dbReference type="InterPro" id="IPR035956">
    <property type="entry name" value="RimP_N_sf"/>
</dbReference>
<reference evidence="6 7" key="1">
    <citation type="submission" date="2018-04" db="EMBL/GenBank/DDBJ databases">
        <title>Novel Campyloabacter and Helicobacter Species and Strains.</title>
        <authorList>
            <person name="Mannion A.J."/>
            <person name="Shen Z."/>
            <person name="Fox J.G."/>
        </authorList>
    </citation>
    <scope>NUCLEOTIDE SEQUENCE [LARGE SCALE GENOMIC DNA]</scope>
    <source>
        <strain evidence="6 7">MIT 12-6600</strain>
    </source>
</reference>
<protein>
    <recommendedName>
        <fullName evidence="3">Ribosome maturation factor RimP</fullName>
    </recommendedName>
</protein>
<dbReference type="EMBL" id="NXLT01000002">
    <property type="protein sequence ID" value="RDU67774.1"/>
    <property type="molecule type" value="Genomic_DNA"/>
</dbReference>
<organism evidence="6 7">
    <name type="scientific">Helicobacter equorum</name>
    <dbReference type="NCBI Taxonomy" id="361872"/>
    <lineage>
        <taxon>Bacteria</taxon>
        <taxon>Pseudomonadati</taxon>
        <taxon>Campylobacterota</taxon>
        <taxon>Epsilonproteobacteria</taxon>
        <taxon>Campylobacterales</taxon>
        <taxon>Helicobacteraceae</taxon>
        <taxon>Helicobacter</taxon>
    </lineage>
</organism>
<keyword evidence="7" id="KW-1185">Reference proteome</keyword>